<evidence type="ECO:0000313" key="2">
    <source>
        <dbReference type="EMBL" id="BBM55039.1"/>
    </source>
</evidence>
<feature type="region of interest" description="Disordered" evidence="1">
    <location>
        <begin position="43"/>
        <end position="142"/>
    </location>
</feature>
<dbReference type="AlphaFoldDB" id="A0A510KTL2"/>
<evidence type="ECO:0000313" key="3">
    <source>
        <dbReference type="Proteomes" id="UP000321944"/>
    </source>
</evidence>
<reference evidence="2 3" key="1">
    <citation type="submission" date="2019-07" db="EMBL/GenBank/DDBJ databases">
        <title>Complete Genome Sequence of Leptotrichia wadei Strain JMUB3936.</title>
        <authorList>
            <person name="Watanabe S."/>
            <person name="Cui L."/>
        </authorList>
    </citation>
    <scope>NUCLEOTIDE SEQUENCE [LARGE SCALE GENOMIC DNA]</scope>
    <source>
        <strain evidence="2 3">JMUB3936</strain>
    </source>
</reference>
<evidence type="ECO:0000256" key="1">
    <source>
        <dbReference type="SAM" id="MobiDB-lite"/>
    </source>
</evidence>
<dbReference type="RefSeq" id="WP_147003767.1">
    <property type="nucleotide sequence ID" value="NZ_AP019841.1"/>
</dbReference>
<feature type="region of interest" description="Disordered" evidence="1">
    <location>
        <begin position="162"/>
        <end position="200"/>
    </location>
</feature>
<feature type="compositionally biased region" description="Basic and acidic residues" evidence="1">
    <location>
        <begin position="43"/>
        <end position="114"/>
    </location>
</feature>
<accession>A0A510KTL2</accession>
<dbReference type="Proteomes" id="UP000321944">
    <property type="component" value="Chromosome"/>
</dbReference>
<dbReference type="EMBL" id="AP019841">
    <property type="protein sequence ID" value="BBM55039.1"/>
    <property type="molecule type" value="Genomic_DNA"/>
</dbReference>
<name>A0A510KTL2_9FUSO</name>
<protein>
    <submittedName>
        <fullName evidence="2">Uncharacterized protein</fullName>
    </submittedName>
</protein>
<organism evidence="2 3">
    <name type="scientific">Leptotrichia wadei</name>
    <dbReference type="NCBI Taxonomy" id="157687"/>
    <lineage>
        <taxon>Bacteria</taxon>
        <taxon>Fusobacteriati</taxon>
        <taxon>Fusobacteriota</taxon>
        <taxon>Fusobacteriia</taxon>
        <taxon>Fusobacteriales</taxon>
        <taxon>Leptotrichiaceae</taxon>
        <taxon>Leptotrichia</taxon>
    </lineage>
</organism>
<sequence>MKNKKKLIIITSILAVGIPLFAISTQTILKKARDDYYKVQKQQIEAEKAKERAEKEQRLAQEKAEREKQIQQEKEEKEKRITEERNERRQKAAEQKLQRDQDKQDRQDKREKVKITNAASVSVSEPEVTALAPVSEKRELTPEEIRRAKNALKEARASYLSGNKAAKPAKTPKNTDKVIIKSDSKGNVEAIRHTKEESEKAQRILKEIRDSYYKNNKR</sequence>
<feature type="compositionally biased region" description="Basic and acidic residues" evidence="1">
    <location>
        <begin position="173"/>
        <end position="200"/>
    </location>
</feature>
<dbReference type="OrthoDB" id="82471at2"/>
<proteinExistence type="predicted"/>
<feature type="compositionally biased region" description="Low complexity" evidence="1">
    <location>
        <begin position="163"/>
        <end position="172"/>
    </location>
</feature>
<gene>
    <name evidence="2" type="ORF">JMUB3936_1323</name>
</gene>